<dbReference type="PANTHER" id="PTHR33383:SF1">
    <property type="entry name" value="MEMBRANE PROTEIN INSERTION EFFICIENCY FACTOR-RELATED"/>
    <property type="match status" value="1"/>
</dbReference>
<comment type="subcellular location">
    <subcellularLocation>
        <location evidence="1">Cell membrane</location>
        <topology evidence="1">Peripheral membrane protein</topology>
        <orientation evidence="1">Cytoplasmic side</orientation>
    </subcellularLocation>
</comment>
<dbReference type="Proteomes" id="UP000523139">
    <property type="component" value="Unassembled WGS sequence"/>
</dbReference>
<keyword evidence="1" id="KW-0472">Membrane</keyword>
<keyword evidence="3" id="KW-1185">Reference proteome</keyword>
<comment type="function">
    <text evidence="1">Could be involved in insertion of integral membrane proteins into the membrane.</text>
</comment>
<dbReference type="GO" id="GO:0005886">
    <property type="term" value="C:plasma membrane"/>
    <property type="evidence" value="ECO:0007669"/>
    <property type="project" value="UniProtKB-SubCell"/>
</dbReference>
<dbReference type="Pfam" id="PF01809">
    <property type="entry name" value="YidD"/>
    <property type="match status" value="1"/>
</dbReference>
<proteinExistence type="inferred from homology"/>
<dbReference type="SMART" id="SM01234">
    <property type="entry name" value="Haemolytic"/>
    <property type="match status" value="1"/>
</dbReference>
<organism evidence="2 3">
    <name type="scientific">Nesterenkonia sedimenti</name>
    <dbReference type="NCBI Taxonomy" id="1463632"/>
    <lineage>
        <taxon>Bacteria</taxon>
        <taxon>Bacillati</taxon>
        <taxon>Actinomycetota</taxon>
        <taxon>Actinomycetes</taxon>
        <taxon>Micrococcales</taxon>
        <taxon>Micrococcaceae</taxon>
        <taxon>Nesterenkonia</taxon>
    </lineage>
</organism>
<sequence>MRRGHWGALREAPSILLVLFIKAWRKLLSPLYGDVCSFYPSCSAYGLEAVTVHGLMKGAPLTAWRILRCNPWSGGGIDHVPPGRRVWPRGKVPKIVVLNHPSIPRDPD</sequence>
<dbReference type="PANTHER" id="PTHR33383">
    <property type="entry name" value="MEMBRANE PROTEIN INSERTION EFFICIENCY FACTOR-RELATED"/>
    <property type="match status" value="1"/>
</dbReference>
<dbReference type="NCBIfam" id="TIGR00278">
    <property type="entry name" value="membrane protein insertion efficiency factor YidD"/>
    <property type="match status" value="1"/>
</dbReference>
<dbReference type="EMBL" id="JABAHY010000010">
    <property type="protein sequence ID" value="NLS10435.1"/>
    <property type="molecule type" value="Genomic_DNA"/>
</dbReference>
<protein>
    <recommendedName>
        <fullName evidence="1">Putative membrane protein insertion efficiency factor</fullName>
    </recommendedName>
</protein>
<comment type="caution">
    <text evidence="2">The sequence shown here is derived from an EMBL/GenBank/DDBJ whole genome shotgun (WGS) entry which is preliminary data.</text>
</comment>
<dbReference type="HAMAP" id="MF_00386">
    <property type="entry name" value="UPF0161_YidD"/>
    <property type="match status" value="1"/>
</dbReference>
<gene>
    <name evidence="2" type="primary">yidD</name>
    <name evidence="2" type="ORF">HGQ17_10630</name>
</gene>
<name>A0A7X8YEF4_9MICC</name>
<accession>A0A7X8YEF4</accession>
<dbReference type="InterPro" id="IPR002696">
    <property type="entry name" value="Membr_insert_effic_factor_YidD"/>
</dbReference>
<reference evidence="2 3" key="1">
    <citation type="submission" date="2020-04" db="EMBL/GenBank/DDBJ databases">
        <title>Nesterenkonia sp. nov., isolated from marine sediment.</title>
        <authorList>
            <person name="Zhang G."/>
        </authorList>
    </citation>
    <scope>NUCLEOTIDE SEQUENCE [LARGE SCALE GENOMIC DNA]</scope>
    <source>
        <strain evidence="2 3">MY13</strain>
    </source>
</reference>
<dbReference type="AlphaFoldDB" id="A0A7X8YEF4"/>
<comment type="similarity">
    <text evidence="1">Belongs to the UPF0161 family.</text>
</comment>
<evidence type="ECO:0000256" key="1">
    <source>
        <dbReference type="HAMAP-Rule" id="MF_00386"/>
    </source>
</evidence>
<keyword evidence="1" id="KW-1003">Cell membrane</keyword>
<evidence type="ECO:0000313" key="3">
    <source>
        <dbReference type="Proteomes" id="UP000523139"/>
    </source>
</evidence>
<evidence type="ECO:0000313" key="2">
    <source>
        <dbReference type="EMBL" id="NLS10435.1"/>
    </source>
</evidence>